<comment type="caution">
    <text evidence="12">The sequence shown here is derived from an EMBL/GenBank/DDBJ whole genome shotgun (WGS) entry which is preliminary data.</text>
</comment>
<dbReference type="SUPFAM" id="SSF63748">
    <property type="entry name" value="Tudor/PWWP/MBT"/>
    <property type="match status" value="1"/>
</dbReference>
<dbReference type="GO" id="GO:0005634">
    <property type="term" value="C:nucleus"/>
    <property type="evidence" value="ECO:0007669"/>
    <property type="project" value="UniProtKB-SubCell"/>
</dbReference>
<evidence type="ECO:0000256" key="10">
    <source>
        <dbReference type="SAM" id="MobiDB-lite"/>
    </source>
</evidence>
<evidence type="ECO:0000256" key="3">
    <source>
        <dbReference type="ARBA" id="ARBA00022490"/>
    </source>
</evidence>
<gene>
    <name evidence="12" type="ORF">MGAL_10B016113</name>
</gene>
<dbReference type="InterPro" id="IPR018866">
    <property type="entry name" value="Znf-4CXXC_R1"/>
</dbReference>
<dbReference type="InterPro" id="IPR040221">
    <property type="entry name" value="CDCA7/CDA7L"/>
</dbReference>
<feature type="compositionally biased region" description="Basic and acidic residues" evidence="10">
    <location>
        <begin position="486"/>
        <end position="502"/>
    </location>
</feature>
<evidence type="ECO:0000256" key="1">
    <source>
        <dbReference type="ARBA" id="ARBA00004123"/>
    </source>
</evidence>
<dbReference type="AlphaFoldDB" id="A0A8B6CKV1"/>
<dbReference type="GO" id="GO:0005737">
    <property type="term" value="C:cytoplasm"/>
    <property type="evidence" value="ECO:0007669"/>
    <property type="project" value="UniProtKB-SubCell"/>
</dbReference>
<accession>A0A8B6CKV1</accession>
<dbReference type="Proteomes" id="UP000596742">
    <property type="component" value="Unassembled WGS sequence"/>
</dbReference>
<keyword evidence="5" id="KW-0597">Phosphoprotein</keyword>
<feature type="region of interest" description="Disordered" evidence="10">
    <location>
        <begin position="218"/>
        <end position="297"/>
    </location>
</feature>
<evidence type="ECO:0000256" key="7">
    <source>
        <dbReference type="ARBA" id="ARBA00023015"/>
    </source>
</evidence>
<dbReference type="PANTHER" id="PTHR31169">
    <property type="entry name" value="OS05G0300700 PROTEIN"/>
    <property type="match status" value="1"/>
</dbReference>
<dbReference type="CDD" id="cd20144">
    <property type="entry name" value="PWWP_NSD_rpt1"/>
    <property type="match status" value="1"/>
</dbReference>
<dbReference type="Pfam" id="PF10497">
    <property type="entry name" value="zf-4CXXC_R1"/>
    <property type="match status" value="1"/>
</dbReference>
<keyword evidence="3" id="KW-0963">Cytoplasm</keyword>
<dbReference type="OrthoDB" id="298344at2759"/>
<keyword evidence="7" id="KW-0805">Transcription regulation</keyword>
<feature type="compositionally biased region" description="Basic and acidic residues" evidence="10">
    <location>
        <begin position="585"/>
        <end position="604"/>
    </location>
</feature>
<feature type="region of interest" description="Disordered" evidence="10">
    <location>
        <begin position="577"/>
        <end position="624"/>
    </location>
</feature>
<feature type="region of interest" description="Disordered" evidence="10">
    <location>
        <begin position="484"/>
        <end position="520"/>
    </location>
</feature>
<evidence type="ECO:0000259" key="11">
    <source>
        <dbReference type="PROSITE" id="PS50812"/>
    </source>
</evidence>
<feature type="compositionally biased region" description="Basic and acidic residues" evidence="10">
    <location>
        <begin position="614"/>
        <end position="624"/>
    </location>
</feature>
<feature type="compositionally biased region" description="Acidic residues" evidence="10">
    <location>
        <begin position="229"/>
        <end position="260"/>
    </location>
</feature>
<evidence type="ECO:0000313" key="12">
    <source>
        <dbReference type="EMBL" id="VDI06737.1"/>
    </source>
</evidence>
<feature type="region of interest" description="Disordered" evidence="10">
    <location>
        <begin position="650"/>
        <end position="670"/>
    </location>
</feature>
<evidence type="ECO:0000256" key="8">
    <source>
        <dbReference type="ARBA" id="ARBA00023163"/>
    </source>
</evidence>
<evidence type="ECO:0000256" key="2">
    <source>
        <dbReference type="ARBA" id="ARBA00004496"/>
    </source>
</evidence>
<comment type="subcellular location">
    <subcellularLocation>
        <location evidence="2">Cytoplasm</location>
    </subcellularLocation>
    <subcellularLocation>
        <location evidence="1">Nucleus</location>
    </subcellularLocation>
</comment>
<name>A0A8B6CKV1_MYTGA</name>
<keyword evidence="6" id="KW-0832">Ubl conjugation</keyword>
<evidence type="ECO:0000313" key="13">
    <source>
        <dbReference type="Proteomes" id="UP000596742"/>
    </source>
</evidence>
<keyword evidence="4" id="KW-1017">Isopeptide bond</keyword>
<feature type="compositionally biased region" description="Polar residues" evidence="10">
    <location>
        <begin position="57"/>
        <end position="66"/>
    </location>
</feature>
<feature type="region of interest" description="Disordered" evidence="10">
    <location>
        <begin position="57"/>
        <end position="87"/>
    </location>
</feature>
<keyword evidence="8" id="KW-0804">Transcription</keyword>
<keyword evidence="9" id="KW-0539">Nucleus</keyword>
<reference evidence="12" key="1">
    <citation type="submission" date="2018-11" db="EMBL/GenBank/DDBJ databases">
        <authorList>
            <person name="Alioto T."/>
            <person name="Alioto T."/>
        </authorList>
    </citation>
    <scope>NUCLEOTIDE SEQUENCE</scope>
</reference>
<feature type="domain" description="PWWP" evidence="11">
    <location>
        <begin position="358"/>
        <end position="419"/>
    </location>
</feature>
<feature type="compositionally biased region" description="Polar residues" evidence="10">
    <location>
        <begin position="282"/>
        <end position="296"/>
    </location>
</feature>
<proteinExistence type="predicted"/>
<evidence type="ECO:0000256" key="4">
    <source>
        <dbReference type="ARBA" id="ARBA00022499"/>
    </source>
</evidence>
<dbReference type="InterPro" id="IPR000313">
    <property type="entry name" value="PWWP_dom"/>
</dbReference>
<evidence type="ECO:0000256" key="9">
    <source>
        <dbReference type="ARBA" id="ARBA00023242"/>
    </source>
</evidence>
<dbReference type="PANTHER" id="PTHR31169:SF8">
    <property type="entry name" value="ZINC-FINGER DOMAIN OF MONOAMINE-OXIDASE A REPRESSOR R1 PROTEIN"/>
    <property type="match status" value="1"/>
</dbReference>
<dbReference type="Pfam" id="PF00855">
    <property type="entry name" value="PWWP"/>
    <property type="match status" value="1"/>
</dbReference>
<dbReference type="Gene3D" id="2.30.30.140">
    <property type="match status" value="1"/>
</dbReference>
<keyword evidence="13" id="KW-1185">Reference proteome</keyword>
<dbReference type="SMART" id="SM00293">
    <property type="entry name" value="PWWP"/>
    <property type="match status" value="1"/>
</dbReference>
<evidence type="ECO:0000256" key="5">
    <source>
        <dbReference type="ARBA" id="ARBA00022553"/>
    </source>
</evidence>
<dbReference type="GO" id="GO:0006355">
    <property type="term" value="P:regulation of DNA-templated transcription"/>
    <property type="evidence" value="ECO:0007669"/>
    <property type="project" value="InterPro"/>
</dbReference>
<evidence type="ECO:0000256" key="6">
    <source>
        <dbReference type="ARBA" id="ARBA00022843"/>
    </source>
</evidence>
<dbReference type="EMBL" id="UYJE01001965">
    <property type="protein sequence ID" value="VDI06737.1"/>
    <property type="molecule type" value="Genomic_DNA"/>
</dbReference>
<organism evidence="12 13">
    <name type="scientific">Mytilus galloprovincialis</name>
    <name type="common">Mediterranean mussel</name>
    <dbReference type="NCBI Taxonomy" id="29158"/>
    <lineage>
        <taxon>Eukaryota</taxon>
        <taxon>Metazoa</taxon>
        <taxon>Spiralia</taxon>
        <taxon>Lophotrochozoa</taxon>
        <taxon>Mollusca</taxon>
        <taxon>Bivalvia</taxon>
        <taxon>Autobranchia</taxon>
        <taxon>Pteriomorphia</taxon>
        <taxon>Mytilida</taxon>
        <taxon>Mytiloidea</taxon>
        <taxon>Mytilidae</taxon>
        <taxon>Mytilinae</taxon>
        <taxon>Mytilus</taxon>
    </lineage>
</organism>
<protein>
    <recommendedName>
        <fullName evidence="11">PWWP domain-containing protein</fullName>
    </recommendedName>
</protein>
<dbReference type="PROSITE" id="PS50812">
    <property type="entry name" value="PWWP"/>
    <property type="match status" value="1"/>
</dbReference>
<sequence>MKGFIILIRLSFRISQYSPSESASVSVKNESSFIISSDSPSESASSLKVRFGFFNKGRNQQTGGNDENSDEENDLPKRIHRVHRDNRSADEITDEDLSRVALFVSDKRYDSFYGTTCHQCRQKTDDMKTICRKGHCYGVRGQFCGPCLRNRYGEDAQGALKDPDWICPPCRGICNCSFCRKRAGKACTGILVHLARESGFSDVNAYLQNRKSNAVQYERVNKRKSETASEGEDSDDIVSQDSSTEQEETEEKEDDTEEQPIENSPPKLAVKMFKSKAKSESTDVTAPENTSLTSLKSPEKKTFKNIFQDKLVAEKRQPKPKVFLDDIKSSPVTKKEDNKAASIVKSPPHMTKPIEWSIGDCLWSKVSGHPWWPCMVAVEKQCGDYTKMQGRSRMYHVQYFGDTCETGWVYGSSTMKFEGKRAFEEYVMETLQCARKSEKSKLEKLYKVPSCRAVSLNIAIEEGETSLQLDRPARSQEYAFNYEPKTNPKKENKRVSLSDKAKTSTKKRKISMDNKSSVVPRHKKIKISMDNKSSVVPRHKKIKISMDNKSSVVPRHKKIKISMDNKSSVVPRHKKIKNCQSQENIQEKSLQKREQMQPETERLDNSTSLGTRMDSVENKDQRPVNDRLVETDKEDVQNYAEMIQTVIIKIEPKDSDDYNEENQFEDERGV</sequence>